<dbReference type="InterPro" id="IPR001907">
    <property type="entry name" value="ClpP"/>
</dbReference>
<gene>
    <name evidence="3" type="ORF">US50_C0015G0010</name>
</gene>
<organism evidence="3 4">
    <name type="scientific">Candidatus Nomurabacteria bacterium GW2011_GWB1_37_5</name>
    <dbReference type="NCBI Taxonomy" id="1618742"/>
    <lineage>
        <taxon>Bacteria</taxon>
        <taxon>Candidatus Nomuraibacteriota</taxon>
    </lineage>
</organism>
<dbReference type="InterPro" id="IPR029045">
    <property type="entry name" value="ClpP/crotonase-like_dom_sf"/>
</dbReference>
<evidence type="ECO:0000313" key="4">
    <source>
        <dbReference type="Proteomes" id="UP000033876"/>
    </source>
</evidence>
<name>A0A0G0GWP0_9BACT</name>
<evidence type="ECO:0000256" key="2">
    <source>
        <dbReference type="RuleBase" id="RU003567"/>
    </source>
</evidence>
<dbReference type="GO" id="GO:0009368">
    <property type="term" value="C:endopeptidase Clp complex"/>
    <property type="evidence" value="ECO:0007669"/>
    <property type="project" value="TreeGrafter"/>
</dbReference>
<comment type="similarity">
    <text evidence="1 2">Belongs to the peptidase S14 family.</text>
</comment>
<evidence type="ECO:0000313" key="3">
    <source>
        <dbReference type="EMBL" id="KKQ35418.1"/>
    </source>
</evidence>
<accession>A0A0G0GWP0</accession>
<sequence length="189" mass="21267">MERNDALRLLQEKRIFPVGNIDQKLADELRAGILLMAISDPKKEIHLIIDSTGGSVNAALSVYDFIRGISVPIIGIVNGRCHSSALIIYACCTRRLCLPNCLFLFHAIASGNEIKSTNDVVLSAQMLVKRNKRIINDVNNIYSDNFGINKNELKKMEVMGELYEKKLFSDEAKKLGIVHEIIDKFPFQF</sequence>
<dbReference type="Proteomes" id="UP000033876">
    <property type="component" value="Unassembled WGS sequence"/>
</dbReference>
<dbReference type="GO" id="GO:0004252">
    <property type="term" value="F:serine-type endopeptidase activity"/>
    <property type="evidence" value="ECO:0007669"/>
    <property type="project" value="InterPro"/>
</dbReference>
<dbReference type="SUPFAM" id="SSF52096">
    <property type="entry name" value="ClpP/crotonase"/>
    <property type="match status" value="1"/>
</dbReference>
<comment type="caution">
    <text evidence="3">The sequence shown here is derived from an EMBL/GenBank/DDBJ whole genome shotgun (WGS) entry which is preliminary data.</text>
</comment>
<dbReference type="Pfam" id="PF00574">
    <property type="entry name" value="CLP_protease"/>
    <property type="match status" value="1"/>
</dbReference>
<protein>
    <recommendedName>
        <fullName evidence="2">ATP-dependent Clp protease proteolytic subunit</fullName>
    </recommendedName>
</protein>
<dbReference type="AlphaFoldDB" id="A0A0G0GWP0"/>
<dbReference type="Gene3D" id="3.90.226.10">
    <property type="entry name" value="2-enoyl-CoA Hydratase, Chain A, domain 1"/>
    <property type="match status" value="1"/>
</dbReference>
<dbReference type="PANTHER" id="PTHR10381:SF11">
    <property type="entry name" value="ATP-DEPENDENT CLP PROTEASE PROTEOLYTIC SUBUNIT, MITOCHONDRIAL"/>
    <property type="match status" value="1"/>
</dbReference>
<proteinExistence type="inferred from homology"/>
<keyword evidence="3" id="KW-0645">Protease</keyword>
<dbReference type="GO" id="GO:0051117">
    <property type="term" value="F:ATPase binding"/>
    <property type="evidence" value="ECO:0007669"/>
    <property type="project" value="TreeGrafter"/>
</dbReference>
<keyword evidence="3" id="KW-0378">Hydrolase</keyword>
<dbReference type="PANTHER" id="PTHR10381">
    <property type="entry name" value="ATP-DEPENDENT CLP PROTEASE PROTEOLYTIC SUBUNIT"/>
    <property type="match status" value="1"/>
</dbReference>
<dbReference type="PRINTS" id="PR00127">
    <property type="entry name" value="CLPPROTEASEP"/>
</dbReference>
<dbReference type="InterPro" id="IPR023562">
    <property type="entry name" value="ClpP/TepA"/>
</dbReference>
<evidence type="ECO:0000256" key="1">
    <source>
        <dbReference type="ARBA" id="ARBA00007039"/>
    </source>
</evidence>
<reference evidence="3 4" key="1">
    <citation type="journal article" date="2015" name="Nature">
        <title>rRNA introns, odd ribosomes, and small enigmatic genomes across a large radiation of phyla.</title>
        <authorList>
            <person name="Brown C.T."/>
            <person name="Hug L.A."/>
            <person name="Thomas B.C."/>
            <person name="Sharon I."/>
            <person name="Castelle C.J."/>
            <person name="Singh A."/>
            <person name="Wilkins M.J."/>
            <person name="Williams K.H."/>
            <person name="Banfield J.F."/>
        </authorList>
    </citation>
    <scope>NUCLEOTIDE SEQUENCE [LARGE SCALE GENOMIC DNA]</scope>
</reference>
<dbReference type="GO" id="GO:0004176">
    <property type="term" value="F:ATP-dependent peptidase activity"/>
    <property type="evidence" value="ECO:0007669"/>
    <property type="project" value="InterPro"/>
</dbReference>
<dbReference type="EMBL" id="LBTF01000015">
    <property type="protein sequence ID" value="KKQ35418.1"/>
    <property type="molecule type" value="Genomic_DNA"/>
</dbReference>
<dbReference type="GO" id="GO:0006515">
    <property type="term" value="P:protein quality control for misfolded or incompletely synthesized proteins"/>
    <property type="evidence" value="ECO:0007669"/>
    <property type="project" value="TreeGrafter"/>
</dbReference>